<dbReference type="KEGG" id="afs:AFR_38910"/>
<feature type="region of interest" description="Disordered" evidence="1">
    <location>
        <begin position="120"/>
        <end position="142"/>
    </location>
</feature>
<dbReference type="HOGENOM" id="CLU_107029_0_0_11"/>
<dbReference type="STRING" id="1246995.AFR_38910"/>
<reference evidence="3 4" key="1">
    <citation type="journal article" date="2014" name="J. Biotechnol.">
        <title>Complete genome sequence of the actinobacterium Actinoplanes friuliensis HAG 010964, producer of the lipopeptide antibiotic friulimycin.</title>
        <authorList>
            <person name="Ruckert C."/>
            <person name="Szczepanowski R."/>
            <person name="Albersmeier A."/>
            <person name="Goesmann A."/>
            <person name="Fischer N."/>
            <person name="Steinkamper A."/>
            <person name="Puhler A."/>
            <person name="Biener R."/>
            <person name="Schwartz D."/>
            <person name="Kalinowski J."/>
        </authorList>
    </citation>
    <scope>NUCLEOTIDE SEQUENCE [LARGE SCALE GENOMIC DNA]</scope>
    <source>
        <strain evidence="3 4">DSM 7358</strain>
    </source>
</reference>
<evidence type="ECO:0000259" key="2">
    <source>
        <dbReference type="Pfam" id="PF12728"/>
    </source>
</evidence>
<keyword evidence="4" id="KW-1185">Reference proteome</keyword>
<dbReference type="EMBL" id="CP006272">
    <property type="protein sequence ID" value="AGZ46036.1"/>
    <property type="molecule type" value="Genomic_DNA"/>
</dbReference>
<dbReference type="OrthoDB" id="4463966at2"/>
<dbReference type="RefSeq" id="WP_023562370.1">
    <property type="nucleotide sequence ID" value="NC_022657.1"/>
</dbReference>
<name>U5WDN3_9ACTN</name>
<dbReference type="InterPro" id="IPR041657">
    <property type="entry name" value="HTH_17"/>
</dbReference>
<sequence>MGQISVAQAARRLGVSVSRIHQRIADGSLGAVRVGSQWVIDEASLLPLEEANSPGRPLSLRSIWGLLALSLSEEDVLAAFAPVELSRNRDRLRRLLAEPDPAPLLRLWFRNRADRRRYRASPRDLPGLRTDTGLTPAGLSHPDSHMQANDLVEAYVPLARVDAVVDDHLLSPATTDRDSNVILHVAASTFDDLSGPLLLAADLADHRRPREEARAAELLREIPAP</sequence>
<evidence type="ECO:0000256" key="1">
    <source>
        <dbReference type="SAM" id="MobiDB-lite"/>
    </source>
</evidence>
<organism evidence="3 4">
    <name type="scientific">Actinoplanes friuliensis DSM 7358</name>
    <dbReference type="NCBI Taxonomy" id="1246995"/>
    <lineage>
        <taxon>Bacteria</taxon>
        <taxon>Bacillati</taxon>
        <taxon>Actinomycetota</taxon>
        <taxon>Actinomycetes</taxon>
        <taxon>Micromonosporales</taxon>
        <taxon>Micromonosporaceae</taxon>
        <taxon>Actinoplanes</taxon>
    </lineage>
</organism>
<protein>
    <recommendedName>
        <fullName evidence="2">Helix-turn-helix domain-containing protein</fullName>
    </recommendedName>
</protein>
<evidence type="ECO:0000313" key="3">
    <source>
        <dbReference type="EMBL" id="AGZ46036.1"/>
    </source>
</evidence>
<dbReference type="GO" id="GO:0003677">
    <property type="term" value="F:DNA binding"/>
    <property type="evidence" value="ECO:0007669"/>
    <property type="project" value="InterPro"/>
</dbReference>
<dbReference type="Proteomes" id="UP000017746">
    <property type="component" value="Chromosome"/>
</dbReference>
<dbReference type="NCBIfam" id="TIGR01764">
    <property type="entry name" value="excise"/>
    <property type="match status" value="1"/>
</dbReference>
<dbReference type="InterPro" id="IPR010093">
    <property type="entry name" value="SinI_DNA-bd"/>
</dbReference>
<dbReference type="Pfam" id="PF12728">
    <property type="entry name" value="HTH_17"/>
    <property type="match status" value="1"/>
</dbReference>
<proteinExistence type="predicted"/>
<accession>U5WDN3</accession>
<evidence type="ECO:0000313" key="4">
    <source>
        <dbReference type="Proteomes" id="UP000017746"/>
    </source>
</evidence>
<dbReference type="PATRIC" id="fig|1246995.3.peg.7874"/>
<feature type="domain" description="Helix-turn-helix" evidence="2">
    <location>
        <begin position="5"/>
        <end position="46"/>
    </location>
</feature>
<dbReference type="AlphaFoldDB" id="U5WDN3"/>
<dbReference type="eggNOG" id="ENOG5032ZYS">
    <property type="taxonomic scope" value="Bacteria"/>
</dbReference>
<gene>
    <name evidence="3" type="ORF">AFR_38910</name>
</gene>